<protein>
    <recommendedName>
        <fullName evidence="5">Secreted protein</fullName>
    </recommendedName>
</protein>
<evidence type="ECO:0000313" key="4">
    <source>
        <dbReference type="Proteomes" id="UP000199691"/>
    </source>
</evidence>
<keyword evidence="2" id="KW-1133">Transmembrane helix</keyword>
<evidence type="ECO:0000313" key="3">
    <source>
        <dbReference type="EMBL" id="SDP85811.1"/>
    </source>
</evidence>
<feature type="transmembrane region" description="Helical" evidence="2">
    <location>
        <begin position="6"/>
        <end position="24"/>
    </location>
</feature>
<evidence type="ECO:0008006" key="5">
    <source>
        <dbReference type="Google" id="ProtNLM"/>
    </source>
</evidence>
<keyword evidence="2" id="KW-0812">Transmembrane</keyword>
<name>A0A1H0W5R5_9PSEU</name>
<feature type="region of interest" description="Disordered" evidence="1">
    <location>
        <begin position="175"/>
        <end position="194"/>
    </location>
</feature>
<dbReference type="EMBL" id="FNIX01000017">
    <property type="protein sequence ID" value="SDP85811.1"/>
    <property type="molecule type" value="Genomic_DNA"/>
</dbReference>
<dbReference type="OrthoDB" id="7502542at2"/>
<organism evidence="3 4">
    <name type="scientific">Lentzea jiangxiensis</name>
    <dbReference type="NCBI Taxonomy" id="641025"/>
    <lineage>
        <taxon>Bacteria</taxon>
        <taxon>Bacillati</taxon>
        <taxon>Actinomycetota</taxon>
        <taxon>Actinomycetes</taxon>
        <taxon>Pseudonocardiales</taxon>
        <taxon>Pseudonocardiaceae</taxon>
        <taxon>Lentzea</taxon>
    </lineage>
</organism>
<evidence type="ECO:0000256" key="1">
    <source>
        <dbReference type="SAM" id="MobiDB-lite"/>
    </source>
</evidence>
<accession>A0A1H0W5R5</accession>
<dbReference type="AlphaFoldDB" id="A0A1H0W5R5"/>
<keyword evidence="2" id="KW-0472">Membrane</keyword>
<dbReference type="STRING" id="641025.SAMN05421507_11755"/>
<proteinExistence type="predicted"/>
<keyword evidence="4" id="KW-1185">Reference proteome</keyword>
<dbReference type="Proteomes" id="UP000199691">
    <property type="component" value="Unassembled WGS sequence"/>
</dbReference>
<sequence length="194" mass="22023">MSTGAIIGVAVAIVAALVILALVLRPAMQRKKLRDRFGPEYDRVVEHSDNRSAAEKELAEREQRHSEFDLKPLSPTAQESYRRHWADVQAKFVDSPESAIADADRLVTDLMAERGYPTEGYEAQLSVLSVEHARTLEHYRKAHDISERQEIGEASTEDLRTAMVHYRELFTDLLERGAEPHTDREAARKEKTDV</sequence>
<gene>
    <name evidence="3" type="ORF">SAMN05421507_11755</name>
</gene>
<evidence type="ECO:0000256" key="2">
    <source>
        <dbReference type="SAM" id="Phobius"/>
    </source>
</evidence>
<dbReference type="RefSeq" id="WP_090102686.1">
    <property type="nucleotide sequence ID" value="NZ_FNIX01000017.1"/>
</dbReference>
<reference evidence="4" key="1">
    <citation type="submission" date="2016-10" db="EMBL/GenBank/DDBJ databases">
        <authorList>
            <person name="Varghese N."/>
            <person name="Submissions S."/>
        </authorList>
    </citation>
    <scope>NUCLEOTIDE SEQUENCE [LARGE SCALE GENOMIC DNA]</scope>
    <source>
        <strain evidence="4">CGMCC 4.6609</strain>
    </source>
</reference>